<comment type="caution">
    <text evidence="2">The sequence shown here is derived from an EMBL/GenBank/DDBJ whole genome shotgun (WGS) entry which is preliminary data.</text>
</comment>
<evidence type="ECO:0000313" key="2">
    <source>
        <dbReference type="EMBL" id="MBC5637637.1"/>
    </source>
</evidence>
<name>A0A923L746_9BACI</name>
<dbReference type="SUPFAM" id="SSF159234">
    <property type="entry name" value="FomD-like"/>
    <property type="match status" value="1"/>
</dbReference>
<proteinExistence type="predicted"/>
<evidence type="ECO:0000259" key="1">
    <source>
        <dbReference type="Pfam" id="PF04167"/>
    </source>
</evidence>
<dbReference type="PANTHER" id="PTHR41271">
    <property type="entry name" value="DUF402 DOMAIN-CONTAINING PROTEIN"/>
    <property type="match status" value="1"/>
</dbReference>
<dbReference type="Gene3D" id="2.40.380.10">
    <property type="entry name" value="FomD-like"/>
    <property type="match status" value="1"/>
</dbReference>
<dbReference type="InterPro" id="IPR007295">
    <property type="entry name" value="DUF402"/>
</dbReference>
<feature type="domain" description="DUF402" evidence="1">
    <location>
        <begin position="24"/>
        <end position="162"/>
    </location>
</feature>
<keyword evidence="3" id="KW-1185">Reference proteome</keyword>
<dbReference type="Proteomes" id="UP000637359">
    <property type="component" value="Unassembled WGS sequence"/>
</dbReference>
<organism evidence="2 3">
    <name type="scientific">Ornithinibacillus hominis</name>
    <dbReference type="NCBI Taxonomy" id="2763055"/>
    <lineage>
        <taxon>Bacteria</taxon>
        <taxon>Bacillati</taxon>
        <taxon>Bacillota</taxon>
        <taxon>Bacilli</taxon>
        <taxon>Bacillales</taxon>
        <taxon>Bacillaceae</taxon>
        <taxon>Ornithinibacillus</taxon>
    </lineage>
</organism>
<accession>A0A923L746</accession>
<dbReference type="EMBL" id="JACOOL010000009">
    <property type="protein sequence ID" value="MBC5637637.1"/>
    <property type="molecule type" value="Genomic_DNA"/>
</dbReference>
<gene>
    <name evidence="2" type="ORF">H8S33_12545</name>
</gene>
<dbReference type="Pfam" id="PF04167">
    <property type="entry name" value="DUF402"/>
    <property type="match status" value="1"/>
</dbReference>
<dbReference type="AlphaFoldDB" id="A0A923L746"/>
<dbReference type="RefSeq" id="WP_186870347.1">
    <property type="nucleotide sequence ID" value="NZ_JACOOL010000009.1"/>
</dbReference>
<protein>
    <submittedName>
        <fullName evidence="2">DUF402 domain-containing protein</fullName>
    </submittedName>
</protein>
<sequence>MLKRRYGDRSNWARIIERRFAQQYVEDEQFTGYMTLLDMIKVSEPLIIRYGEEERCIVDDGYQWLFQFPENQHHTVTTTFNSAGEIVQWYIDICVATGVENGVPWMDDLFLDIVILPTGQVRVLDEDELDEALTNGVITKALYELAWNEVNQLLTLIERNEFGLLELAQKHREVLEEKLEKP</sequence>
<reference evidence="2" key="1">
    <citation type="submission" date="2020-08" db="EMBL/GenBank/DDBJ databases">
        <title>Genome public.</title>
        <authorList>
            <person name="Liu C."/>
            <person name="Sun Q."/>
        </authorList>
    </citation>
    <scope>NUCLEOTIDE SEQUENCE</scope>
    <source>
        <strain evidence="2">BX22</strain>
    </source>
</reference>
<evidence type="ECO:0000313" key="3">
    <source>
        <dbReference type="Proteomes" id="UP000637359"/>
    </source>
</evidence>
<dbReference type="InterPro" id="IPR035930">
    <property type="entry name" value="FomD-like_sf"/>
</dbReference>
<dbReference type="PANTHER" id="PTHR41271:SF1">
    <property type="entry name" value="DUF402 DOMAIN-CONTAINING PROTEIN"/>
    <property type="match status" value="1"/>
</dbReference>